<keyword evidence="1" id="KW-0175">Coiled coil</keyword>
<keyword evidence="5" id="KW-1185">Reference proteome</keyword>
<protein>
    <recommendedName>
        <fullName evidence="3">Myb/SANT-like DNA-binding domain-containing protein</fullName>
    </recommendedName>
</protein>
<dbReference type="PANTHER" id="PTHR23098">
    <property type="entry name" value="AGAP001331-PA-RELATED"/>
    <property type="match status" value="1"/>
</dbReference>
<evidence type="ECO:0000313" key="5">
    <source>
        <dbReference type="Proteomes" id="UP001591681"/>
    </source>
</evidence>
<feature type="coiled-coil region" evidence="1">
    <location>
        <begin position="191"/>
        <end position="232"/>
    </location>
</feature>
<gene>
    <name evidence="4" type="ORF">ACEWY4_018306</name>
</gene>
<feature type="region of interest" description="Disordered" evidence="2">
    <location>
        <begin position="124"/>
        <end position="165"/>
    </location>
</feature>
<comment type="caution">
    <text evidence="4">The sequence shown here is derived from an EMBL/GenBank/DDBJ whole genome shotgun (WGS) entry which is preliminary data.</text>
</comment>
<evidence type="ECO:0000256" key="2">
    <source>
        <dbReference type="SAM" id="MobiDB-lite"/>
    </source>
</evidence>
<feature type="compositionally biased region" description="Polar residues" evidence="2">
    <location>
        <begin position="127"/>
        <end position="136"/>
    </location>
</feature>
<dbReference type="PANTHER" id="PTHR23098:SF16">
    <property type="entry name" value="REGULATORY PROTEIN ZESTE"/>
    <property type="match status" value="1"/>
</dbReference>
<dbReference type="InterPro" id="IPR028002">
    <property type="entry name" value="Myb_DNA-bind_5"/>
</dbReference>
<feature type="domain" description="Myb/SANT-like DNA-binding" evidence="3">
    <location>
        <begin position="7"/>
        <end position="82"/>
    </location>
</feature>
<organism evidence="4 5">
    <name type="scientific">Coilia grayii</name>
    <name type="common">Gray's grenadier anchovy</name>
    <dbReference type="NCBI Taxonomy" id="363190"/>
    <lineage>
        <taxon>Eukaryota</taxon>
        <taxon>Metazoa</taxon>
        <taxon>Chordata</taxon>
        <taxon>Craniata</taxon>
        <taxon>Vertebrata</taxon>
        <taxon>Euteleostomi</taxon>
        <taxon>Actinopterygii</taxon>
        <taxon>Neopterygii</taxon>
        <taxon>Teleostei</taxon>
        <taxon>Clupei</taxon>
        <taxon>Clupeiformes</taxon>
        <taxon>Clupeoidei</taxon>
        <taxon>Engraulidae</taxon>
        <taxon>Coilinae</taxon>
        <taxon>Coilia</taxon>
    </lineage>
</organism>
<dbReference type="Proteomes" id="UP001591681">
    <property type="component" value="Unassembled WGS sequence"/>
</dbReference>
<evidence type="ECO:0000259" key="3">
    <source>
        <dbReference type="Pfam" id="PF13873"/>
    </source>
</evidence>
<evidence type="ECO:0000256" key="1">
    <source>
        <dbReference type="SAM" id="Coils"/>
    </source>
</evidence>
<dbReference type="EMBL" id="JBHFQA010000015">
    <property type="protein sequence ID" value="KAL2087247.1"/>
    <property type="molecule type" value="Genomic_DNA"/>
</dbReference>
<evidence type="ECO:0000313" key="4">
    <source>
        <dbReference type="EMBL" id="KAL2087247.1"/>
    </source>
</evidence>
<reference evidence="4 5" key="1">
    <citation type="submission" date="2024-09" db="EMBL/GenBank/DDBJ databases">
        <title>A chromosome-level genome assembly of Gray's grenadier anchovy, Coilia grayii.</title>
        <authorList>
            <person name="Fu Z."/>
        </authorList>
    </citation>
    <scope>NUCLEOTIDE SEQUENCE [LARGE SCALE GENOMIC DNA]</scope>
    <source>
        <strain evidence="4">G4</strain>
        <tissue evidence="4">Muscle</tissue>
    </source>
</reference>
<name>A0ABD1JJA8_9TELE</name>
<dbReference type="AlphaFoldDB" id="A0ABD1JJA8"/>
<feature type="compositionally biased region" description="Acidic residues" evidence="2">
    <location>
        <begin position="154"/>
        <end position="165"/>
    </location>
</feature>
<accession>A0ABD1JJA8</accession>
<dbReference type="Pfam" id="PF13873">
    <property type="entry name" value="Myb_DNA-bind_5"/>
    <property type="match status" value="1"/>
</dbReference>
<proteinExistence type="predicted"/>
<sequence>MADNSRSVPFTHSENLAILEEFNSYKGILLGKFNEECSNKKKHEVWRKITDSVNSVNPSAVRDISAVQKRFKNMVQEAKKELYKRKNPGTGGGALKKLKVTTEMVIEIYGGESPLFWGVKGGKESGVANSSPNNGETVEDAAPLPTAQSTVTTTEEEEPADEEEITVSLVPEVSQAVTAAPITTTRNPTMAMVLEKQYNNLNLEEKKLLLEIEVLQLQKQRLQLKLKRQMEE</sequence>